<keyword evidence="3 5" id="KW-0238">DNA-binding</keyword>
<dbReference type="Pfam" id="PF13977">
    <property type="entry name" value="TetR_C_6"/>
    <property type="match status" value="1"/>
</dbReference>
<feature type="domain" description="HTH tetR-type" evidence="6">
    <location>
        <begin position="8"/>
        <end position="68"/>
    </location>
</feature>
<evidence type="ECO:0000313" key="7">
    <source>
        <dbReference type="EMBL" id="UOQ61248.1"/>
    </source>
</evidence>
<evidence type="ECO:0000256" key="1">
    <source>
        <dbReference type="ARBA" id="ARBA00022491"/>
    </source>
</evidence>
<dbReference type="RefSeq" id="WP_244687548.1">
    <property type="nucleotide sequence ID" value="NZ_CP095043.1"/>
</dbReference>
<dbReference type="SUPFAM" id="SSF46689">
    <property type="entry name" value="Homeodomain-like"/>
    <property type="match status" value="1"/>
</dbReference>
<keyword evidence="2" id="KW-0805">Transcription regulation</keyword>
<name>A0ABY4FY71_9MICO</name>
<protein>
    <submittedName>
        <fullName evidence="7">TetR/AcrR family transcriptional regulator</fullName>
    </submittedName>
</protein>
<keyword evidence="8" id="KW-1185">Reference proteome</keyword>
<proteinExistence type="predicted"/>
<dbReference type="InterPro" id="IPR001647">
    <property type="entry name" value="HTH_TetR"/>
</dbReference>
<evidence type="ECO:0000256" key="2">
    <source>
        <dbReference type="ARBA" id="ARBA00023015"/>
    </source>
</evidence>
<sequence>MPKVVDHDERRAHIAEAVTNIIIRDGFDRVTMREIAAEAGYAHGAIARYFPNKQSLLTTAFLHVFSNSHERILERVQGVRGLEALGRMSRELLPFTDVGPQRSQVVLSFWDRAAQDPELWEIHHENIVRRRDLIRRFLLEAEADGELAPGLDVETAVNQVSAQNAGWQMMAVLVPEAATNESLQASIDTMISDLRA</sequence>
<keyword evidence="4" id="KW-0804">Transcription</keyword>
<feature type="DNA-binding region" description="H-T-H motif" evidence="5">
    <location>
        <begin position="31"/>
        <end position="50"/>
    </location>
</feature>
<reference evidence="7 8" key="1">
    <citation type="submission" date="2022-04" db="EMBL/GenBank/DDBJ databases">
        <title>Leucobacter sp. isolated from rhizosphere of onion.</title>
        <authorList>
            <person name="Won M."/>
            <person name="Lee C.-M."/>
            <person name="Woen H.-Y."/>
            <person name="Kwon S.-W."/>
        </authorList>
    </citation>
    <scope>NUCLEOTIDE SEQUENCE [LARGE SCALE GENOMIC DNA]</scope>
    <source>
        <strain evidence="7 8">H25R-14</strain>
    </source>
</reference>
<evidence type="ECO:0000259" key="6">
    <source>
        <dbReference type="PROSITE" id="PS50977"/>
    </source>
</evidence>
<dbReference type="InterPro" id="IPR050109">
    <property type="entry name" value="HTH-type_TetR-like_transc_reg"/>
</dbReference>
<accession>A0ABY4FY71</accession>
<dbReference type="PROSITE" id="PS50977">
    <property type="entry name" value="HTH_TETR_2"/>
    <property type="match status" value="1"/>
</dbReference>
<evidence type="ECO:0000313" key="8">
    <source>
        <dbReference type="Proteomes" id="UP000831775"/>
    </source>
</evidence>
<gene>
    <name evidence="7" type="ORF">MUN76_04570</name>
</gene>
<evidence type="ECO:0000256" key="4">
    <source>
        <dbReference type="ARBA" id="ARBA00023163"/>
    </source>
</evidence>
<dbReference type="PRINTS" id="PR00455">
    <property type="entry name" value="HTHTETR"/>
</dbReference>
<dbReference type="Proteomes" id="UP000831775">
    <property type="component" value="Chromosome"/>
</dbReference>
<dbReference type="SUPFAM" id="SSF48498">
    <property type="entry name" value="Tetracyclin repressor-like, C-terminal domain"/>
    <property type="match status" value="1"/>
</dbReference>
<evidence type="ECO:0000256" key="5">
    <source>
        <dbReference type="PROSITE-ProRule" id="PRU00335"/>
    </source>
</evidence>
<dbReference type="Pfam" id="PF00440">
    <property type="entry name" value="TetR_N"/>
    <property type="match status" value="1"/>
</dbReference>
<dbReference type="InterPro" id="IPR036271">
    <property type="entry name" value="Tet_transcr_reg_TetR-rel_C_sf"/>
</dbReference>
<organism evidence="7 8">
    <name type="scientific">Leucobacter rhizosphaerae</name>
    <dbReference type="NCBI Taxonomy" id="2932245"/>
    <lineage>
        <taxon>Bacteria</taxon>
        <taxon>Bacillati</taxon>
        <taxon>Actinomycetota</taxon>
        <taxon>Actinomycetes</taxon>
        <taxon>Micrococcales</taxon>
        <taxon>Microbacteriaceae</taxon>
        <taxon>Leucobacter</taxon>
    </lineage>
</organism>
<dbReference type="Gene3D" id="1.10.357.10">
    <property type="entry name" value="Tetracycline Repressor, domain 2"/>
    <property type="match status" value="1"/>
</dbReference>
<dbReference type="PANTHER" id="PTHR30055">
    <property type="entry name" value="HTH-TYPE TRANSCRIPTIONAL REGULATOR RUTR"/>
    <property type="match status" value="1"/>
</dbReference>
<dbReference type="EMBL" id="CP095043">
    <property type="protein sequence ID" value="UOQ61248.1"/>
    <property type="molecule type" value="Genomic_DNA"/>
</dbReference>
<dbReference type="InterPro" id="IPR039538">
    <property type="entry name" value="BetI_C"/>
</dbReference>
<keyword evidence="1" id="KW-0678">Repressor</keyword>
<evidence type="ECO:0000256" key="3">
    <source>
        <dbReference type="ARBA" id="ARBA00023125"/>
    </source>
</evidence>
<dbReference type="PANTHER" id="PTHR30055:SF226">
    <property type="entry name" value="HTH-TYPE TRANSCRIPTIONAL REGULATOR PKSA"/>
    <property type="match status" value="1"/>
</dbReference>
<dbReference type="InterPro" id="IPR009057">
    <property type="entry name" value="Homeodomain-like_sf"/>
</dbReference>